<keyword evidence="5" id="KW-1133">Transmembrane helix</keyword>
<sequence length="348" mass="40661">MARWTVCVIIQVLAILTLLRVLFMVKQHGGLGYTKIRGSTHLQIEDGNSSVIIPILSKSQIQIIHRKNVKRVKKLEDHCKKYSGRTEVRKLYQNEYFIDKDLKIAGCIPSETREYNIQYFYENTNSLAPSRTASTWQREGELNTEDSLDSVNRLITNQGLGEWFIIVRHPILRLIHGWKEFFCAQCQGEKKTNANYVLGKYNSLHPENPIIPNENAGETTIAFTEFLERFVFAEKTKEISAVDWDQRFLGLHRLCLPCLYPYTAILRSENFESEFQWFLKDQGIWGELNDSAKASSTYDFTDAKIDYKKILDTLSHTDRNKLWHSRHKDMETFGYYWDIKKNELGVQE</sequence>
<keyword evidence="8 9" id="KW-0325">Glycoprotein</keyword>
<dbReference type="Proteomes" id="UP001158576">
    <property type="component" value="Chromosome 2"/>
</dbReference>
<organism evidence="10 11">
    <name type="scientific">Oikopleura dioica</name>
    <name type="common">Tunicate</name>
    <dbReference type="NCBI Taxonomy" id="34765"/>
    <lineage>
        <taxon>Eukaryota</taxon>
        <taxon>Metazoa</taxon>
        <taxon>Chordata</taxon>
        <taxon>Tunicata</taxon>
        <taxon>Appendicularia</taxon>
        <taxon>Copelata</taxon>
        <taxon>Oikopleuridae</taxon>
        <taxon>Oikopleura</taxon>
    </lineage>
</organism>
<dbReference type="Pfam" id="PF03567">
    <property type="entry name" value="Sulfotransfer_2"/>
    <property type="match status" value="1"/>
</dbReference>
<evidence type="ECO:0000256" key="9">
    <source>
        <dbReference type="RuleBase" id="RU364020"/>
    </source>
</evidence>
<accession>A0ABN7T117</accession>
<proteinExistence type="inferred from homology"/>
<comment type="subcellular location">
    <subcellularLocation>
        <location evidence="1 9">Golgi apparatus membrane</location>
        <topology evidence="1 9">Single-pass type II membrane protein</topology>
    </subcellularLocation>
</comment>
<evidence type="ECO:0000256" key="1">
    <source>
        <dbReference type="ARBA" id="ARBA00004323"/>
    </source>
</evidence>
<keyword evidence="6 9" id="KW-0333">Golgi apparatus</keyword>
<dbReference type="EMBL" id="OU015567">
    <property type="protein sequence ID" value="CAG5111483.1"/>
    <property type="molecule type" value="Genomic_DNA"/>
</dbReference>
<dbReference type="PANTHER" id="PTHR12137:SF54">
    <property type="entry name" value="CARBOHYDRATE SULFOTRANSFERASE"/>
    <property type="match status" value="1"/>
</dbReference>
<protein>
    <recommendedName>
        <fullName evidence="9">Carbohydrate sulfotransferase</fullName>
        <ecNumber evidence="9">2.8.2.-</ecNumber>
    </recommendedName>
</protein>
<name>A0ABN7T117_OIKDI</name>
<keyword evidence="9" id="KW-0735">Signal-anchor</keyword>
<gene>
    <name evidence="10" type="ORF">OKIOD_LOCUS14552</name>
</gene>
<evidence type="ECO:0000256" key="3">
    <source>
        <dbReference type="ARBA" id="ARBA00022679"/>
    </source>
</evidence>
<evidence type="ECO:0000256" key="8">
    <source>
        <dbReference type="ARBA" id="ARBA00023180"/>
    </source>
</evidence>
<keyword evidence="3 9" id="KW-0808">Transferase</keyword>
<comment type="similarity">
    <text evidence="2 9">Belongs to the sulfotransferase 2 family.</text>
</comment>
<dbReference type="PANTHER" id="PTHR12137">
    <property type="entry name" value="CARBOHYDRATE SULFOTRANSFERASE"/>
    <property type="match status" value="1"/>
</dbReference>
<keyword evidence="7" id="KW-0472">Membrane</keyword>
<evidence type="ECO:0000256" key="4">
    <source>
        <dbReference type="ARBA" id="ARBA00022692"/>
    </source>
</evidence>
<reference evidence="10 11" key="1">
    <citation type="submission" date="2021-04" db="EMBL/GenBank/DDBJ databases">
        <authorList>
            <person name="Bliznina A."/>
        </authorList>
    </citation>
    <scope>NUCLEOTIDE SEQUENCE [LARGE SCALE GENOMIC DNA]</scope>
</reference>
<evidence type="ECO:0000313" key="11">
    <source>
        <dbReference type="Proteomes" id="UP001158576"/>
    </source>
</evidence>
<keyword evidence="9" id="KW-0119">Carbohydrate metabolism</keyword>
<evidence type="ECO:0000256" key="5">
    <source>
        <dbReference type="ARBA" id="ARBA00022989"/>
    </source>
</evidence>
<evidence type="ECO:0000256" key="6">
    <source>
        <dbReference type="ARBA" id="ARBA00023034"/>
    </source>
</evidence>
<evidence type="ECO:0000313" key="10">
    <source>
        <dbReference type="EMBL" id="CAG5111483.1"/>
    </source>
</evidence>
<dbReference type="EC" id="2.8.2.-" evidence="9"/>
<dbReference type="InterPro" id="IPR018011">
    <property type="entry name" value="Carb_sulfotrans_8-10"/>
</dbReference>
<keyword evidence="4" id="KW-0812">Transmembrane</keyword>
<evidence type="ECO:0000256" key="2">
    <source>
        <dbReference type="ARBA" id="ARBA00006339"/>
    </source>
</evidence>
<keyword evidence="11" id="KW-1185">Reference proteome</keyword>
<evidence type="ECO:0000256" key="7">
    <source>
        <dbReference type="ARBA" id="ARBA00023136"/>
    </source>
</evidence>
<dbReference type="InterPro" id="IPR005331">
    <property type="entry name" value="Sulfotransferase"/>
</dbReference>